<evidence type="ECO:0000256" key="1">
    <source>
        <dbReference type="SAM" id="Phobius"/>
    </source>
</evidence>
<feature type="transmembrane region" description="Helical" evidence="1">
    <location>
        <begin position="49"/>
        <end position="70"/>
    </location>
</feature>
<evidence type="ECO:0000313" key="2">
    <source>
        <dbReference type="EMBL" id="AAM50590.1"/>
    </source>
</evidence>
<organism evidence="2">
    <name type="scientific">Drosophila melanogaster</name>
    <name type="common">Fruit fly</name>
    <dbReference type="NCBI Taxonomy" id="7227"/>
    <lineage>
        <taxon>Eukaryota</taxon>
        <taxon>Metazoa</taxon>
        <taxon>Ecdysozoa</taxon>
        <taxon>Arthropoda</taxon>
        <taxon>Hexapoda</taxon>
        <taxon>Insecta</taxon>
        <taxon>Pterygota</taxon>
        <taxon>Neoptera</taxon>
        <taxon>Endopterygota</taxon>
        <taxon>Diptera</taxon>
        <taxon>Brachycera</taxon>
        <taxon>Muscomorpha</taxon>
        <taxon>Ephydroidea</taxon>
        <taxon>Drosophilidae</taxon>
        <taxon>Drosophila</taxon>
        <taxon>Sophophora</taxon>
    </lineage>
</organism>
<keyword evidence="1" id="KW-1133">Transmembrane helix</keyword>
<sequence>MAKGEIIFTAYLRTSSCHINSLIQTRQPWPSTLSSVAFHHRRRWMAMDLILGLFIVRLLLSAILCAFVYGTKDSLFYDLPHHLPPVLVSMHPQSPDSQSP</sequence>
<name>Q8MSK5_DROME</name>
<reference evidence="2" key="1">
    <citation type="submission" date="2002-06" db="EMBL/GenBank/DDBJ databases">
        <authorList>
            <person name="Stapleton M."/>
            <person name="Brokstein P."/>
            <person name="Hong L."/>
            <person name="Agbayani A."/>
            <person name="Carlson J."/>
            <person name="Champe M."/>
            <person name="Chavez C."/>
            <person name="Dorsett V."/>
            <person name="Dresnek D."/>
            <person name="Farfan D."/>
            <person name="Frise E."/>
            <person name="George R."/>
            <person name="Gonzalez M."/>
            <person name="Guarin H."/>
            <person name="Kronmiller B."/>
            <person name="Li P."/>
            <person name="Liao G."/>
            <person name="Miranda A."/>
            <person name="Mungall C.J."/>
            <person name="Nunoo J."/>
            <person name="Pacleb J."/>
            <person name="Paragas V."/>
            <person name="Park S."/>
            <person name="Patel S."/>
            <person name="Phouanenavong S."/>
            <person name="Wan K."/>
            <person name="Yu C."/>
            <person name="Lewis S.E."/>
            <person name="Rubin G.M."/>
            <person name="Celniker S."/>
        </authorList>
    </citation>
    <scope>NUCLEOTIDE SEQUENCE</scope>
    <source>
        <strain evidence="2">Berkeley</strain>
    </source>
</reference>
<accession>Q8MSK5</accession>
<dbReference type="EMBL" id="AY118730">
    <property type="protein sequence ID" value="AAM50590.1"/>
    <property type="molecule type" value="mRNA"/>
</dbReference>
<keyword evidence="1" id="KW-0472">Membrane</keyword>
<protein>
    <submittedName>
        <fullName evidence="2">GH03916p</fullName>
    </submittedName>
</protein>
<dbReference type="AlphaFoldDB" id="Q8MSK5"/>
<keyword evidence="1" id="KW-0812">Transmembrane</keyword>
<proteinExistence type="evidence at transcript level"/>